<accession>A0ACC0XZ47</accession>
<gene>
    <name evidence="1" type="ORF">Pint_35700</name>
</gene>
<comment type="caution">
    <text evidence="1">The sequence shown here is derived from an EMBL/GenBank/DDBJ whole genome shotgun (WGS) entry which is preliminary data.</text>
</comment>
<dbReference type="Proteomes" id="UP001163603">
    <property type="component" value="Chromosome 9"/>
</dbReference>
<evidence type="ECO:0000313" key="1">
    <source>
        <dbReference type="EMBL" id="KAJ0027163.1"/>
    </source>
</evidence>
<proteinExistence type="predicted"/>
<organism evidence="1 2">
    <name type="scientific">Pistacia integerrima</name>
    <dbReference type="NCBI Taxonomy" id="434235"/>
    <lineage>
        <taxon>Eukaryota</taxon>
        <taxon>Viridiplantae</taxon>
        <taxon>Streptophyta</taxon>
        <taxon>Embryophyta</taxon>
        <taxon>Tracheophyta</taxon>
        <taxon>Spermatophyta</taxon>
        <taxon>Magnoliopsida</taxon>
        <taxon>eudicotyledons</taxon>
        <taxon>Gunneridae</taxon>
        <taxon>Pentapetalae</taxon>
        <taxon>rosids</taxon>
        <taxon>malvids</taxon>
        <taxon>Sapindales</taxon>
        <taxon>Anacardiaceae</taxon>
        <taxon>Pistacia</taxon>
    </lineage>
</organism>
<evidence type="ECO:0000313" key="2">
    <source>
        <dbReference type="Proteomes" id="UP001163603"/>
    </source>
</evidence>
<protein>
    <submittedName>
        <fullName evidence="1">Uncharacterized protein</fullName>
    </submittedName>
</protein>
<sequence>MLRLETRLSIVRNNFNLNVYGAFVTESVIDPTQAHKRRRFVQKNDKNIEQIPTHLLFCLLDQLIRVRVLQQKLKTSALTFFNNRS</sequence>
<dbReference type="EMBL" id="CM047744">
    <property type="protein sequence ID" value="KAJ0027163.1"/>
    <property type="molecule type" value="Genomic_DNA"/>
</dbReference>
<keyword evidence="2" id="KW-1185">Reference proteome</keyword>
<name>A0ACC0XZ47_9ROSI</name>
<reference evidence="2" key="1">
    <citation type="journal article" date="2023" name="G3 (Bethesda)">
        <title>Genome assembly and association tests identify interacting loci associated with vigor, precocity, and sex in interspecific pistachio rootstocks.</title>
        <authorList>
            <person name="Palmer W."/>
            <person name="Jacygrad E."/>
            <person name="Sagayaradj S."/>
            <person name="Cavanaugh K."/>
            <person name="Han R."/>
            <person name="Bertier L."/>
            <person name="Beede B."/>
            <person name="Kafkas S."/>
            <person name="Golino D."/>
            <person name="Preece J."/>
            <person name="Michelmore R."/>
        </authorList>
    </citation>
    <scope>NUCLEOTIDE SEQUENCE [LARGE SCALE GENOMIC DNA]</scope>
</reference>